<evidence type="ECO:0000256" key="4">
    <source>
        <dbReference type="ARBA" id="ARBA00021148"/>
    </source>
</evidence>
<dbReference type="InterPro" id="IPR036388">
    <property type="entry name" value="WH-like_DNA-bd_sf"/>
</dbReference>
<keyword evidence="6 9" id="KW-0805">Transcription regulation</keyword>
<evidence type="ECO:0000256" key="9">
    <source>
        <dbReference type="HAMAP-Rule" id="MF_00173"/>
    </source>
</evidence>
<keyword evidence="8 9" id="KW-0804">Transcription</keyword>
<reference evidence="13" key="1">
    <citation type="submission" date="2018-02" db="EMBL/GenBank/DDBJ databases">
        <authorList>
            <person name="Hausmann B."/>
        </authorList>
    </citation>
    <scope>NUCLEOTIDE SEQUENCE [LARGE SCALE GENOMIC DNA]</scope>
    <source>
        <strain evidence="13">Peat soil MAG SbA1</strain>
    </source>
</reference>
<keyword evidence="9" id="KW-0678">Repressor</keyword>
<dbReference type="PANTHER" id="PTHR34471">
    <property type="entry name" value="ARGININE REPRESSOR"/>
    <property type="match status" value="1"/>
</dbReference>
<feature type="domain" description="Arginine repressor C-terminal" evidence="11">
    <location>
        <begin position="78"/>
        <end position="143"/>
    </location>
</feature>
<dbReference type="GO" id="GO:0005737">
    <property type="term" value="C:cytoplasm"/>
    <property type="evidence" value="ECO:0007669"/>
    <property type="project" value="UniProtKB-SubCell"/>
</dbReference>
<evidence type="ECO:0000259" key="11">
    <source>
        <dbReference type="Pfam" id="PF02863"/>
    </source>
</evidence>
<keyword evidence="5 9" id="KW-0963">Cytoplasm</keyword>
<evidence type="ECO:0000256" key="3">
    <source>
        <dbReference type="ARBA" id="ARBA00008316"/>
    </source>
</evidence>
<organism evidence="12 13">
    <name type="scientific">Candidatus Sulfotelmatobacter kueseliae</name>
    <dbReference type="NCBI Taxonomy" id="2042962"/>
    <lineage>
        <taxon>Bacteria</taxon>
        <taxon>Pseudomonadati</taxon>
        <taxon>Acidobacteriota</taxon>
        <taxon>Terriglobia</taxon>
        <taxon>Terriglobales</taxon>
        <taxon>Candidatus Korobacteraceae</taxon>
        <taxon>Candidatus Sulfotelmatobacter</taxon>
    </lineage>
</organism>
<dbReference type="Gene3D" id="1.10.10.10">
    <property type="entry name" value="Winged helix-like DNA-binding domain superfamily/Winged helix DNA-binding domain"/>
    <property type="match status" value="1"/>
</dbReference>
<evidence type="ECO:0000259" key="10">
    <source>
        <dbReference type="Pfam" id="PF01316"/>
    </source>
</evidence>
<dbReference type="InterPro" id="IPR001669">
    <property type="entry name" value="Arg_repress"/>
</dbReference>
<comment type="function">
    <text evidence="9">Regulates arginine biosynthesis genes.</text>
</comment>
<dbReference type="Proteomes" id="UP000238701">
    <property type="component" value="Unassembled WGS sequence"/>
</dbReference>
<comment type="pathway">
    <text evidence="2 9">Amino-acid biosynthesis; L-arginine biosynthesis [regulation].</text>
</comment>
<accession>A0A2U3KTD6</accession>
<dbReference type="GO" id="GO:0051259">
    <property type="term" value="P:protein complex oligomerization"/>
    <property type="evidence" value="ECO:0007669"/>
    <property type="project" value="InterPro"/>
</dbReference>
<evidence type="ECO:0000313" key="13">
    <source>
        <dbReference type="Proteomes" id="UP000238701"/>
    </source>
</evidence>
<dbReference type="SUPFAM" id="SSF55252">
    <property type="entry name" value="C-terminal domain of arginine repressor"/>
    <property type="match status" value="1"/>
</dbReference>
<dbReference type="AlphaFoldDB" id="A0A2U3KTD6"/>
<dbReference type="EMBL" id="OMOD01000141">
    <property type="protein sequence ID" value="SPF42829.1"/>
    <property type="molecule type" value="Genomic_DNA"/>
</dbReference>
<evidence type="ECO:0000256" key="5">
    <source>
        <dbReference type="ARBA" id="ARBA00022490"/>
    </source>
</evidence>
<dbReference type="HAMAP" id="MF_00173">
    <property type="entry name" value="Arg_repressor"/>
    <property type="match status" value="1"/>
</dbReference>
<sequence>MNKTIRQRAILESLKHGTFASQDDLQRLLRKRGFKVGQATLSRDIRDLNLSKTHHGYSLPQNESGVAIALPPVPRLVREFVLGVRSAQNLLVVKTIVGSAQPVAAALDEADWPEVVGTIAGDDTILIVCPDKEEAHRLARRIEEMLS</sequence>
<dbReference type="PRINTS" id="PR01467">
    <property type="entry name" value="ARGREPRESSOR"/>
</dbReference>
<dbReference type="InterPro" id="IPR036390">
    <property type="entry name" value="WH_DNA-bd_sf"/>
</dbReference>
<dbReference type="GO" id="GO:0003700">
    <property type="term" value="F:DNA-binding transcription factor activity"/>
    <property type="evidence" value="ECO:0007669"/>
    <property type="project" value="UniProtKB-UniRule"/>
</dbReference>
<keyword evidence="9" id="KW-0028">Amino-acid biosynthesis</keyword>
<dbReference type="InterPro" id="IPR036251">
    <property type="entry name" value="Arg_repress_C_sf"/>
</dbReference>
<evidence type="ECO:0000313" key="12">
    <source>
        <dbReference type="EMBL" id="SPF42829.1"/>
    </source>
</evidence>
<protein>
    <recommendedName>
        <fullName evidence="4 9">Arginine repressor</fullName>
    </recommendedName>
</protein>
<comment type="subcellular location">
    <subcellularLocation>
        <location evidence="1 9">Cytoplasm</location>
    </subcellularLocation>
</comment>
<dbReference type="InterPro" id="IPR020899">
    <property type="entry name" value="Arg_repress_C"/>
</dbReference>
<evidence type="ECO:0000256" key="1">
    <source>
        <dbReference type="ARBA" id="ARBA00004496"/>
    </source>
</evidence>
<gene>
    <name evidence="9 12" type="primary">argR</name>
    <name evidence="12" type="ORF">SBA1_470053</name>
</gene>
<dbReference type="Pfam" id="PF02863">
    <property type="entry name" value="Arg_repressor_C"/>
    <property type="match status" value="1"/>
</dbReference>
<dbReference type="SUPFAM" id="SSF46785">
    <property type="entry name" value="Winged helix' DNA-binding domain"/>
    <property type="match status" value="1"/>
</dbReference>
<dbReference type="GO" id="GO:0034618">
    <property type="term" value="F:arginine binding"/>
    <property type="evidence" value="ECO:0007669"/>
    <property type="project" value="InterPro"/>
</dbReference>
<keyword evidence="7 9" id="KW-0238">DNA-binding</keyword>
<dbReference type="PANTHER" id="PTHR34471:SF1">
    <property type="entry name" value="ARGININE REPRESSOR"/>
    <property type="match status" value="1"/>
</dbReference>
<proteinExistence type="inferred from homology"/>
<dbReference type="GO" id="GO:0003677">
    <property type="term" value="F:DNA binding"/>
    <property type="evidence" value="ECO:0007669"/>
    <property type="project" value="UniProtKB-KW"/>
</dbReference>
<feature type="domain" description="Arginine repressor DNA-binding" evidence="10">
    <location>
        <begin position="1"/>
        <end position="62"/>
    </location>
</feature>
<evidence type="ECO:0000256" key="2">
    <source>
        <dbReference type="ARBA" id="ARBA00005040"/>
    </source>
</evidence>
<dbReference type="UniPathway" id="UPA00068"/>
<dbReference type="InterPro" id="IPR020900">
    <property type="entry name" value="Arg_repress_DNA-bd"/>
</dbReference>
<name>A0A2U3KTD6_9BACT</name>
<dbReference type="Gene3D" id="3.30.1360.40">
    <property type="match status" value="1"/>
</dbReference>
<evidence type="ECO:0000256" key="8">
    <source>
        <dbReference type="ARBA" id="ARBA00023163"/>
    </source>
</evidence>
<dbReference type="GO" id="GO:1900079">
    <property type="term" value="P:regulation of arginine biosynthetic process"/>
    <property type="evidence" value="ECO:0007669"/>
    <property type="project" value="UniProtKB-UniRule"/>
</dbReference>
<evidence type="ECO:0000256" key="7">
    <source>
        <dbReference type="ARBA" id="ARBA00023125"/>
    </source>
</evidence>
<dbReference type="GO" id="GO:0006526">
    <property type="term" value="P:L-arginine biosynthetic process"/>
    <property type="evidence" value="ECO:0007669"/>
    <property type="project" value="UniProtKB-UniPathway"/>
</dbReference>
<dbReference type="OrthoDB" id="9807089at2"/>
<evidence type="ECO:0000256" key="6">
    <source>
        <dbReference type="ARBA" id="ARBA00023015"/>
    </source>
</evidence>
<dbReference type="Pfam" id="PF01316">
    <property type="entry name" value="Arg_repressor"/>
    <property type="match status" value="1"/>
</dbReference>
<keyword evidence="9" id="KW-0055">Arginine biosynthesis</keyword>
<comment type="similarity">
    <text evidence="3 9">Belongs to the ArgR family.</text>
</comment>